<feature type="transmembrane region" description="Helical" evidence="6">
    <location>
        <begin position="55"/>
        <end position="73"/>
    </location>
</feature>
<dbReference type="KEGG" id="aalt:CC77DRAFT_203013"/>
<feature type="transmembrane region" description="Helical" evidence="6">
    <location>
        <begin position="102"/>
        <end position="127"/>
    </location>
</feature>
<dbReference type="InterPro" id="IPR049326">
    <property type="entry name" value="Rhodopsin_dom_fungi"/>
</dbReference>
<organism evidence="8 9">
    <name type="scientific">Alternaria alternata</name>
    <name type="common">Alternaria rot fungus</name>
    <name type="synonym">Torula alternata</name>
    <dbReference type="NCBI Taxonomy" id="5599"/>
    <lineage>
        <taxon>Eukaryota</taxon>
        <taxon>Fungi</taxon>
        <taxon>Dikarya</taxon>
        <taxon>Ascomycota</taxon>
        <taxon>Pezizomycotina</taxon>
        <taxon>Dothideomycetes</taxon>
        <taxon>Pleosporomycetidae</taxon>
        <taxon>Pleosporales</taxon>
        <taxon>Pleosporineae</taxon>
        <taxon>Pleosporaceae</taxon>
        <taxon>Alternaria</taxon>
        <taxon>Alternaria sect. Alternaria</taxon>
        <taxon>Alternaria alternata complex</taxon>
    </lineage>
</organism>
<evidence type="ECO:0000256" key="3">
    <source>
        <dbReference type="ARBA" id="ARBA00022989"/>
    </source>
</evidence>
<evidence type="ECO:0000256" key="6">
    <source>
        <dbReference type="SAM" id="Phobius"/>
    </source>
</evidence>
<dbReference type="AlphaFoldDB" id="A0A177DIE8"/>
<evidence type="ECO:0000256" key="1">
    <source>
        <dbReference type="ARBA" id="ARBA00004141"/>
    </source>
</evidence>
<dbReference type="OMA" id="HAEDGIM"/>
<comment type="similarity">
    <text evidence="5">Belongs to the SAT4 family.</text>
</comment>
<evidence type="ECO:0000313" key="9">
    <source>
        <dbReference type="Proteomes" id="UP000077248"/>
    </source>
</evidence>
<sequence length="376" mass="41610">MADTSPPEMTAEFIAYSNRPTLLAQVAPIYAIAALVVLGRCYVRAVIVKSFRWDDWTMVMCLVFATVCFAAYVTEIHLGVGKHIAVITSDKPRYVQLLKFRLVHMTTVSVGIVLVKVSVCLFLLRLVTKRAQVWFLWGVICFLVPFVLASLGTLIFQCNPVAAAWDIDLQPPPIGTGTAKCFSGDTFDAIGLFNGIVNISTDFLLALAPVPLIWKLQMPLRTRLSLVAVLSLGIFAAVAGIVRQLSSSQFGVPEPYIYDTYSIWNFIELDMGMIAASLPALKPLFSWFRDTARGLTGKSKSTSADGYQRQVHPVADDGFALIEYGSRGVVRVTSRPRERIDRWAFDRTKSSQESILSRDERSVKAGIMVTKSLQVE</sequence>
<keyword evidence="9" id="KW-1185">Reference proteome</keyword>
<dbReference type="Pfam" id="PF20684">
    <property type="entry name" value="Fung_rhodopsin"/>
    <property type="match status" value="1"/>
</dbReference>
<feature type="transmembrane region" description="Helical" evidence="6">
    <location>
        <begin position="22"/>
        <end position="43"/>
    </location>
</feature>
<dbReference type="EMBL" id="KV441483">
    <property type="protein sequence ID" value="OAG18619.1"/>
    <property type="molecule type" value="Genomic_DNA"/>
</dbReference>
<dbReference type="Proteomes" id="UP000077248">
    <property type="component" value="Unassembled WGS sequence"/>
</dbReference>
<feature type="transmembrane region" description="Helical" evidence="6">
    <location>
        <begin position="134"/>
        <end position="156"/>
    </location>
</feature>
<comment type="subcellular location">
    <subcellularLocation>
        <location evidence="1">Membrane</location>
        <topology evidence="1">Multi-pass membrane protein</topology>
    </subcellularLocation>
</comment>
<dbReference type="RefSeq" id="XP_018384040.1">
    <property type="nucleotide sequence ID" value="XM_018530612.1"/>
</dbReference>
<accession>A0A177DIE8</accession>
<dbReference type="PANTHER" id="PTHR33048">
    <property type="entry name" value="PTH11-LIKE INTEGRAL MEMBRANE PROTEIN (AFU_ORTHOLOGUE AFUA_5G11245)"/>
    <property type="match status" value="1"/>
</dbReference>
<evidence type="ECO:0000256" key="2">
    <source>
        <dbReference type="ARBA" id="ARBA00022692"/>
    </source>
</evidence>
<evidence type="ECO:0000259" key="7">
    <source>
        <dbReference type="Pfam" id="PF20684"/>
    </source>
</evidence>
<feature type="domain" description="Rhodopsin" evidence="7">
    <location>
        <begin position="40"/>
        <end position="286"/>
    </location>
</feature>
<reference evidence="8 9" key="1">
    <citation type="submission" date="2016-05" db="EMBL/GenBank/DDBJ databases">
        <title>Comparative analysis of secretome profiles of manganese(II)-oxidizing ascomycete fungi.</title>
        <authorList>
            <consortium name="DOE Joint Genome Institute"/>
            <person name="Zeiner C.A."/>
            <person name="Purvine S.O."/>
            <person name="Zink E.M."/>
            <person name="Wu S."/>
            <person name="Pasa-Tolic L."/>
            <person name="Chaput D.L."/>
            <person name="Haridas S."/>
            <person name="Grigoriev I.V."/>
            <person name="Santelli C.M."/>
            <person name="Hansel C.M."/>
        </authorList>
    </citation>
    <scope>NUCLEOTIDE SEQUENCE [LARGE SCALE GENOMIC DNA]</scope>
    <source>
        <strain evidence="8 9">SRC1lrK2f</strain>
    </source>
</reference>
<dbReference type="PANTHER" id="PTHR33048:SF167">
    <property type="entry name" value="INTEGRAL MEMBRANE PROTEIN"/>
    <property type="match status" value="1"/>
</dbReference>
<keyword evidence="3 6" id="KW-1133">Transmembrane helix</keyword>
<feature type="transmembrane region" description="Helical" evidence="6">
    <location>
        <begin position="224"/>
        <end position="242"/>
    </location>
</feature>
<dbReference type="VEuPathDB" id="FungiDB:CC77DRAFT_203013"/>
<dbReference type="GO" id="GO:0016020">
    <property type="term" value="C:membrane"/>
    <property type="evidence" value="ECO:0007669"/>
    <property type="project" value="UniProtKB-SubCell"/>
</dbReference>
<dbReference type="GeneID" id="29116206"/>
<evidence type="ECO:0000313" key="8">
    <source>
        <dbReference type="EMBL" id="OAG18619.1"/>
    </source>
</evidence>
<keyword evidence="2 6" id="KW-0812">Transmembrane</keyword>
<protein>
    <recommendedName>
        <fullName evidence="7">Rhodopsin domain-containing protein</fullName>
    </recommendedName>
</protein>
<dbReference type="InterPro" id="IPR052337">
    <property type="entry name" value="SAT4-like"/>
</dbReference>
<feature type="transmembrane region" description="Helical" evidence="6">
    <location>
        <begin position="262"/>
        <end position="281"/>
    </location>
</feature>
<gene>
    <name evidence="8" type="ORF">CC77DRAFT_203013</name>
</gene>
<evidence type="ECO:0000256" key="4">
    <source>
        <dbReference type="ARBA" id="ARBA00023136"/>
    </source>
</evidence>
<evidence type="ECO:0000256" key="5">
    <source>
        <dbReference type="ARBA" id="ARBA00038359"/>
    </source>
</evidence>
<name>A0A177DIE8_ALTAL</name>
<proteinExistence type="inferred from homology"/>
<feature type="transmembrane region" description="Helical" evidence="6">
    <location>
        <begin position="192"/>
        <end position="212"/>
    </location>
</feature>
<keyword evidence="4 6" id="KW-0472">Membrane</keyword>